<dbReference type="EMBL" id="JABCKV010000003">
    <property type="protein sequence ID" value="KAG5648310.1"/>
    <property type="molecule type" value="Genomic_DNA"/>
</dbReference>
<dbReference type="GO" id="GO:0071555">
    <property type="term" value="P:cell wall organization"/>
    <property type="evidence" value="ECO:0007669"/>
    <property type="project" value="UniProtKB-KW"/>
</dbReference>
<evidence type="ECO:0000256" key="2">
    <source>
        <dbReference type="ARBA" id="ARBA00022729"/>
    </source>
</evidence>
<keyword evidence="2" id="KW-0732">Signal</keyword>
<sequence>MAASSLAANVQLYEPQAIYKRSEGFRLKAGGRNVAILAHDKYDFAHLSAESGVEIAVTVRGKVPIEKISIVSSRFDYYNKPKLHKNTLTWDVLDHKYFILKIEGLRELVVAVDPLETNIPDSTGPNVFNVMSRKYKADRLGKRVTTHAFLAAIADASQSKRADPIVYVPSGVYLVGNLVLPSKTSLYLAPGAVLRYTGNPKDYTTHWTKDGEGRAGTYWISTAQNSTDDNIFGRGTIDANAYEYQDAKFAPSNVVAMMTSNFTLDGLILRESGSTALNVVRSSTVDIRNLKVFNRIDDVKDNGSVDVVESQHVTVSDAIAISLSDAFTTKSSKPPSKTVPAWPGALQNSTDITFQNCLAWTANYGFKVGQGAVTNQNNIKFFGSTVYEAAVGMGIHKKWGSGSATNVTFENMIIKSTSFTTSYLSGMVGSWLALFVEDGKAGVGPINDVNIKNVMVMGNGGSAPLIRGVPGANVSNVQFQGIWLPDATQPAASLEELGLELEDPDSLIKFATNLTVVNAWDRPEATAKAAPFPDANEDAHDESESQAEP</sequence>
<proteinExistence type="inferred from homology"/>
<evidence type="ECO:0008006" key="10">
    <source>
        <dbReference type="Google" id="ProtNLM"/>
    </source>
</evidence>
<accession>A0A9P7GJ77</accession>
<evidence type="ECO:0000256" key="6">
    <source>
        <dbReference type="RuleBase" id="RU361169"/>
    </source>
</evidence>
<dbReference type="SUPFAM" id="SSF51126">
    <property type="entry name" value="Pectin lyase-like"/>
    <property type="match status" value="1"/>
</dbReference>
<reference evidence="8" key="1">
    <citation type="submission" date="2020-07" db="EMBL/GenBank/DDBJ databases">
        <authorList>
            <person name="Nieuwenhuis M."/>
            <person name="Van De Peppel L.J.J."/>
        </authorList>
    </citation>
    <scope>NUCLEOTIDE SEQUENCE</scope>
    <source>
        <strain evidence="8">AP01</strain>
        <tissue evidence="8">Mycelium</tissue>
    </source>
</reference>
<evidence type="ECO:0000256" key="7">
    <source>
        <dbReference type="SAM" id="MobiDB-lite"/>
    </source>
</evidence>
<name>A0A9P7GJ77_9AGAR</name>
<keyword evidence="3 6" id="KW-0378">Hydrolase</keyword>
<organism evidence="8 9">
    <name type="scientific">Asterophora parasitica</name>
    <dbReference type="NCBI Taxonomy" id="117018"/>
    <lineage>
        <taxon>Eukaryota</taxon>
        <taxon>Fungi</taxon>
        <taxon>Dikarya</taxon>
        <taxon>Basidiomycota</taxon>
        <taxon>Agaricomycotina</taxon>
        <taxon>Agaricomycetes</taxon>
        <taxon>Agaricomycetidae</taxon>
        <taxon>Agaricales</taxon>
        <taxon>Tricholomatineae</taxon>
        <taxon>Lyophyllaceae</taxon>
        <taxon>Asterophora</taxon>
    </lineage>
</organism>
<reference evidence="8" key="2">
    <citation type="submission" date="2021-10" db="EMBL/GenBank/DDBJ databases">
        <title>Phylogenomics reveals ancestral predisposition of the termite-cultivated fungus Termitomyces towards a domesticated lifestyle.</title>
        <authorList>
            <person name="Auxier B."/>
            <person name="Grum-Grzhimaylo A."/>
            <person name="Cardenas M.E."/>
            <person name="Lodge J.D."/>
            <person name="Laessoe T."/>
            <person name="Pedersen O."/>
            <person name="Smith M.E."/>
            <person name="Kuyper T.W."/>
            <person name="Franco-Molano E.A."/>
            <person name="Baroni T.J."/>
            <person name="Aanen D.K."/>
        </authorList>
    </citation>
    <scope>NUCLEOTIDE SEQUENCE</scope>
    <source>
        <strain evidence="8">AP01</strain>
        <tissue evidence="8">Mycelium</tissue>
    </source>
</reference>
<dbReference type="Proteomes" id="UP000775547">
    <property type="component" value="Unassembled WGS sequence"/>
</dbReference>
<protein>
    <recommendedName>
        <fullName evidence="10">Glycoside hydrolase family 28 protein</fullName>
    </recommendedName>
</protein>
<feature type="compositionally biased region" description="Acidic residues" evidence="7">
    <location>
        <begin position="535"/>
        <end position="549"/>
    </location>
</feature>
<dbReference type="InterPro" id="IPR051801">
    <property type="entry name" value="GH28_Enzymes"/>
</dbReference>
<dbReference type="InterPro" id="IPR011050">
    <property type="entry name" value="Pectin_lyase_fold/virulence"/>
</dbReference>
<evidence type="ECO:0000256" key="3">
    <source>
        <dbReference type="ARBA" id="ARBA00022801"/>
    </source>
</evidence>
<keyword evidence="4 6" id="KW-0326">Glycosidase</keyword>
<gene>
    <name evidence="8" type="ORF">DXG03_004882</name>
</gene>
<evidence type="ECO:0000313" key="8">
    <source>
        <dbReference type="EMBL" id="KAG5648310.1"/>
    </source>
</evidence>
<evidence type="ECO:0000313" key="9">
    <source>
        <dbReference type="Proteomes" id="UP000775547"/>
    </source>
</evidence>
<dbReference type="PANTHER" id="PTHR31339:SF9">
    <property type="entry name" value="PLASMIN AND FIBRONECTIN-BINDING PROTEIN A"/>
    <property type="match status" value="1"/>
</dbReference>
<feature type="region of interest" description="Disordered" evidence="7">
    <location>
        <begin position="527"/>
        <end position="549"/>
    </location>
</feature>
<dbReference type="Pfam" id="PF00295">
    <property type="entry name" value="Glyco_hydro_28"/>
    <property type="match status" value="1"/>
</dbReference>
<evidence type="ECO:0000256" key="5">
    <source>
        <dbReference type="ARBA" id="ARBA00023316"/>
    </source>
</evidence>
<dbReference type="GO" id="GO:0005975">
    <property type="term" value="P:carbohydrate metabolic process"/>
    <property type="evidence" value="ECO:0007669"/>
    <property type="project" value="InterPro"/>
</dbReference>
<dbReference type="Gene3D" id="2.160.20.10">
    <property type="entry name" value="Single-stranded right-handed beta-helix, Pectin lyase-like"/>
    <property type="match status" value="1"/>
</dbReference>
<evidence type="ECO:0000256" key="1">
    <source>
        <dbReference type="ARBA" id="ARBA00008834"/>
    </source>
</evidence>
<comment type="caution">
    <text evidence="8">The sequence shown here is derived from an EMBL/GenBank/DDBJ whole genome shotgun (WGS) entry which is preliminary data.</text>
</comment>
<comment type="similarity">
    <text evidence="1 6">Belongs to the glycosyl hydrolase 28 family.</text>
</comment>
<dbReference type="InterPro" id="IPR000743">
    <property type="entry name" value="Glyco_hydro_28"/>
</dbReference>
<dbReference type="OrthoDB" id="187139at2759"/>
<dbReference type="PANTHER" id="PTHR31339">
    <property type="entry name" value="PECTIN LYASE-RELATED"/>
    <property type="match status" value="1"/>
</dbReference>
<dbReference type="AlphaFoldDB" id="A0A9P7GJ77"/>
<dbReference type="GO" id="GO:0004650">
    <property type="term" value="F:polygalacturonase activity"/>
    <property type="evidence" value="ECO:0007669"/>
    <property type="project" value="InterPro"/>
</dbReference>
<dbReference type="InterPro" id="IPR012334">
    <property type="entry name" value="Pectin_lyas_fold"/>
</dbReference>
<keyword evidence="9" id="KW-1185">Reference proteome</keyword>
<evidence type="ECO:0000256" key="4">
    <source>
        <dbReference type="ARBA" id="ARBA00023295"/>
    </source>
</evidence>
<keyword evidence="5" id="KW-0961">Cell wall biogenesis/degradation</keyword>